<dbReference type="SUPFAM" id="SSF47072">
    <property type="entry name" value="Cysteine alpha-hairpin motif"/>
    <property type="match status" value="1"/>
</dbReference>
<dbReference type="InterPro" id="IPR009069">
    <property type="entry name" value="Cys_alpha_HP_mot_SF"/>
</dbReference>
<gene>
    <name evidence="1" type="ORF">M0811_05866</name>
</gene>
<dbReference type="EMBL" id="JAPDFW010000058">
    <property type="protein sequence ID" value="KAJ5077344.1"/>
    <property type="molecule type" value="Genomic_DNA"/>
</dbReference>
<proteinExistence type="predicted"/>
<dbReference type="Proteomes" id="UP001149090">
    <property type="component" value="Unassembled WGS sequence"/>
</dbReference>
<comment type="caution">
    <text evidence="1">The sequence shown here is derived from an EMBL/GenBank/DDBJ whole genome shotgun (WGS) entry which is preliminary data.</text>
</comment>
<evidence type="ECO:0000313" key="1">
    <source>
        <dbReference type="EMBL" id="KAJ5077344.1"/>
    </source>
</evidence>
<sequence>MEIREKDIEKVCIFEFTKLVSCMDKNKDQSKCLKEIKSLEKCRDNYVDTVFKLNSKCFEQLEKYMICLQKKKPEKCKNLLEILWECQKKK</sequence>
<keyword evidence="2" id="KW-1185">Reference proteome</keyword>
<name>A0A9Q0LRT1_ANAIG</name>
<protein>
    <submittedName>
        <fullName evidence="1">Coiled-coil-helix-coiled-coil-helix domain-containing protein</fullName>
    </submittedName>
</protein>
<dbReference type="PROSITE" id="PS51808">
    <property type="entry name" value="CHCH"/>
    <property type="match status" value="1"/>
</dbReference>
<organism evidence="1 2">
    <name type="scientific">Anaeramoeba ignava</name>
    <name type="common">Anaerobic marine amoeba</name>
    <dbReference type="NCBI Taxonomy" id="1746090"/>
    <lineage>
        <taxon>Eukaryota</taxon>
        <taxon>Metamonada</taxon>
        <taxon>Anaeramoebidae</taxon>
        <taxon>Anaeramoeba</taxon>
    </lineage>
</organism>
<accession>A0A9Q0LRT1</accession>
<reference evidence="1" key="1">
    <citation type="submission" date="2022-10" db="EMBL/GenBank/DDBJ databases">
        <title>Novel sulphate-reducing endosymbionts in the free-living metamonad Anaeramoeba.</title>
        <authorList>
            <person name="Jerlstrom-Hultqvist J."/>
            <person name="Cepicka I."/>
            <person name="Gallot-Lavallee L."/>
            <person name="Salas-Leiva D."/>
            <person name="Curtis B.A."/>
            <person name="Zahonova K."/>
            <person name="Pipaliya S."/>
            <person name="Dacks J."/>
            <person name="Roger A.J."/>
        </authorList>
    </citation>
    <scope>NUCLEOTIDE SEQUENCE</scope>
    <source>
        <strain evidence="1">BMAN</strain>
    </source>
</reference>
<evidence type="ECO:0000313" key="2">
    <source>
        <dbReference type="Proteomes" id="UP001149090"/>
    </source>
</evidence>
<dbReference type="AlphaFoldDB" id="A0A9Q0LRT1"/>